<keyword evidence="1" id="KW-0472">Membrane</keyword>
<dbReference type="GeneID" id="92081409"/>
<organism evidence="2 3">
    <name type="scientific">Apiospora aurea</name>
    <dbReference type="NCBI Taxonomy" id="335848"/>
    <lineage>
        <taxon>Eukaryota</taxon>
        <taxon>Fungi</taxon>
        <taxon>Dikarya</taxon>
        <taxon>Ascomycota</taxon>
        <taxon>Pezizomycotina</taxon>
        <taxon>Sordariomycetes</taxon>
        <taxon>Xylariomycetidae</taxon>
        <taxon>Amphisphaeriales</taxon>
        <taxon>Apiosporaceae</taxon>
        <taxon>Apiospora</taxon>
    </lineage>
</organism>
<dbReference type="Proteomes" id="UP001391051">
    <property type="component" value="Unassembled WGS sequence"/>
</dbReference>
<evidence type="ECO:0000313" key="3">
    <source>
        <dbReference type="Proteomes" id="UP001391051"/>
    </source>
</evidence>
<feature type="transmembrane region" description="Helical" evidence="1">
    <location>
        <begin position="91"/>
        <end position="109"/>
    </location>
</feature>
<protein>
    <submittedName>
        <fullName evidence="2">Uncharacterized protein</fullName>
    </submittedName>
</protein>
<dbReference type="EMBL" id="JAQQWE010000008">
    <property type="protein sequence ID" value="KAK7943012.1"/>
    <property type="molecule type" value="Genomic_DNA"/>
</dbReference>
<sequence length="180" mass="19415">MPPRSCTPMRTSNAYSIHVLVTQSHGDFTLISLSAFHHATELLGLTQADPPADWRALVGKLVLDLFRNTPPSSPALTRHTTCACRRANRRIAIFSFAPLPLVFLGSTKTERRTSTVAASHSIQPPTPPAATGFACLAGFLVAIGSVAFPTRNPNSITSGTWLANSPRIFCLSRTVPQPWP</sequence>
<proteinExistence type="predicted"/>
<accession>A0ABR1PZR8</accession>
<keyword evidence="1" id="KW-0812">Transmembrane</keyword>
<evidence type="ECO:0000256" key="1">
    <source>
        <dbReference type="SAM" id="Phobius"/>
    </source>
</evidence>
<keyword evidence="1" id="KW-1133">Transmembrane helix</keyword>
<reference evidence="2 3" key="1">
    <citation type="submission" date="2023-01" db="EMBL/GenBank/DDBJ databases">
        <title>Analysis of 21 Apiospora genomes using comparative genomics revels a genus with tremendous synthesis potential of carbohydrate active enzymes and secondary metabolites.</title>
        <authorList>
            <person name="Sorensen T."/>
        </authorList>
    </citation>
    <scope>NUCLEOTIDE SEQUENCE [LARGE SCALE GENOMIC DNA]</scope>
    <source>
        <strain evidence="2 3">CBS 24483</strain>
    </source>
</reference>
<gene>
    <name evidence="2" type="ORF">PG986_012125</name>
</gene>
<feature type="transmembrane region" description="Helical" evidence="1">
    <location>
        <begin position="129"/>
        <end position="148"/>
    </location>
</feature>
<keyword evidence="3" id="KW-1185">Reference proteome</keyword>
<dbReference type="RefSeq" id="XP_066695043.1">
    <property type="nucleotide sequence ID" value="XM_066848347.1"/>
</dbReference>
<name>A0ABR1PZR8_9PEZI</name>
<evidence type="ECO:0000313" key="2">
    <source>
        <dbReference type="EMBL" id="KAK7943012.1"/>
    </source>
</evidence>
<comment type="caution">
    <text evidence="2">The sequence shown here is derived from an EMBL/GenBank/DDBJ whole genome shotgun (WGS) entry which is preliminary data.</text>
</comment>